<dbReference type="Proteomes" id="UP000007799">
    <property type="component" value="Unassembled WGS sequence"/>
</dbReference>
<proteinExistence type="predicted"/>
<dbReference type="SUPFAM" id="SSF53901">
    <property type="entry name" value="Thiolase-like"/>
    <property type="match status" value="1"/>
</dbReference>
<accession>F2U0E4</accession>
<dbReference type="AlphaFoldDB" id="F2U0E4"/>
<dbReference type="OrthoDB" id="542135at2759"/>
<dbReference type="STRING" id="946362.F2U0E4"/>
<protein>
    <recommendedName>
        <fullName evidence="5">Acetyl-CoA acetyltransferase</fullName>
    </recommendedName>
</protein>
<dbReference type="PIRSF" id="PIRSF000429">
    <property type="entry name" value="Ac-CoA_Ac_transf"/>
    <property type="match status" value="1"/>
</dbReference>
<reference evidence="3" key="1">
    <citation type="submission" date="2009-08" db="EMBL/GenBank/DDBJ databases">
        <title>Annotation of Salpingoeca rosetta.</title>
        <authorList>
            <consortium name="The Broad Institute Genome Sequencing Platform"/>
            <person name="Russ C."/>
            <person name="Cuomo C."/>
            <person name="Burger G."/>
            <person name="Gray M.W."/>
            <person name="Holland P.W.H."/>
            <person name="King N."/>
            <person name="Lang F.B.F."/>
            <person name="Roger A.J."/>
            <person name="Ruiz-Trillo I."/>
            <person name="Young S.K."/>
            <person name="Zeng Q."/>
            <person name="Gargeya S."/>
            <person name="Alvarado L."/>
            <person name="Berlin A."/>
            <person name="Chapman S.B."/>
            <person name="Chen Z."/>
            <person name="Freedman E."/>
            <person name="Gellesch M."/>
            <person name="Goldberg J."/>
            <person name="Griggs A."/>
            <person name="Gujja S."/>
            <person name="Heilman E."/>
            <person name="Heiman D."/>
            <person name="Howarth C."/>
            <person name="Mehta T."/>
            <person name="Neiman D."/>
            <person name="Pearson M."/>
            <person name="Roberts A."/>
            <person name="Saif S."/>
            <person name="Shea T."/>
            <person name="Shenoy N."/>
            <person name="Sisk P."/>
            <person name="Stolte C."/>
            <person name="Sykes S."/>
            <person name="White J."/>
            <person name="Yandava C."/>
            <person name="Haas B."/>
            <person name="Nusbaum C."/>
            <person name="Birren B."/>
        </authorList>
    </citation>
    <scope>NUCLEOTIDE SEQUENCE [LARGE SCALE GENOMIC DNA]</scope>
    <source>
        <strain evidence="3">ATCC 50818</strain>
    </source>
</reference>
<dbReference type="PANTHER" id="PTHR42870:SF1">
    <property type="entry name" value="NON-SPECIFIC LIPID-TRANSFER PROTEIN-LIKE 2"/>
    <property type="match status" value="1"/>
</dbReference>
<dbReference type="PANTHER" id="PTHR42870">
    <property type="entry name" value="ACETYL-COA C-ACETYLTRANSFERASE"/>
    <property type="match status" value="1"/>
</dbReference>
<dbReference type="EMBL" id="GL832958">
    <property type="protein sequence ID" value="EGD80872.1"/>
    <property type="molecule type" value="Genomic_DNA"/>
</dbReference>
<dbReference type="eggNOG" id="KOG1406">
    <property type="taxonomic scope" value="Eukaryota"/>
</dbReference>
<dbReference type="InParanoid" id="F2U0E4"/>
<evidence type="ECO:0000259" key="1">
    <source>
        <dbReference type="Pfam" id="PF00108"/>
    </source>
</evidence>
<dbReference type="InterPro" id="IPR002155">
    <property type="entry name" value="Thiolase"/>
</dbReference>
<organism evidence="4">
    <name type="scientific">Salpingoeca rosetta (strain ATCC 50818 / BSB-021)</name>
    <dbReference type="NCBI Taxonomy" id="946362"/>
    <lineage>
        <taxon>Eukaryota</taxon>
        <taxon>Choanoflagellata</taxon>
        <taxon>Craspedida</taxon>
        <taxon>Salpingoecidae</taxon>
        <taxon>Salpingoeca</taxon>
    </lineage>
</organism>
<dbReference type="Pfam" id="PF22691">
    <property type="entry name" value="Thiolase_C_1"/>
    <property type="match status" value="1"/>
</dbReference>
<gene>
    <name evidence="3" type="ORF">PTSG_11735</name>
</gene>
<dbReference type="RefSeq" id="XP_004997433.1">
    <property type="nucleotide sequence ID" value="XM_004997376.1"/>
</dbReference>
<name>F2U0E4_SALR5</name>
<evidence type="ECO:0008006" key="5">
    <source>
        <dbReference type="Google" id="ProtNLM"/>
    </source>
</evidence>
<dbReference type="GO" id="GO:0016747">
    <property type="term" value="F:acyltransferase activity, transferring groups other than amino-acyl groups"/>
    <property type="evidence" value="ECO:0007669"/>
    <property type="project" value="InterPro"/>
</dbReference>
<evidence type="ECO:0000259" key="2">
    <source>
        <dbReference type="Pfam" id="PF22691"/>
    </source>
</evidence>
<dbReference type="InterPro" id="IPR020616">
    <property type="entry name" value="Thiolase_N"/>
</dbReference>
<dbReference type="CDD" id="cd00829">
    <property type="entry name" value="SCP-x_thiolase"/>
    <property type="match status" value="1"/>
</dbReference>
<dbReference type="OMA" id="PSLYAMM"/>
<dbReference type="InterPro" id="IPR055140">
    <property type="entry name" value="Thiolase_C_2"/>
</dbReference>
<feature type="domain" description="Thiolase C-terminal" evidence="2">
    <location>
        <begin position="284"/>
        <end position="408"/>
    </location>
</feature>
<feature type="domain" description="Thiolase N-terminal" evidence="1">
    <location>
        <begin position="58"/>
        <end position="264"/>
    </location>
</feature>
<keyword evidence="4" id="KW-1185">Reference proteome</keyword>
<dbReference type="InterPro" id="IPR016039">
    <property type="entry name" value="Thiolase-like"/>
</dbReference>
<dbReference type="GeneID" id="16078030"/>
<dbReference type="Gene3D" id="3.40.47.10">
    <property type="match status" value="1"/>
</dbReference>
<evidence type="ECO:0000313" key="3">
    <source>
        <dbReference type="EMBL" id="EGD80872.1"/>
    </source>
</evidence>
<dbReference type="KEGG" id="sre:PTSG_11735"/>
<sequence length="413" mass="43172">MMMMTMNGRGCGVAVLAQRARRALGLGSCRRHAHAASASGDSRKVYVGGAGVVPVTRQQDVTLEQMGAQAVRAALADADMDPKSVQAVFVGNMMSGMLSKQQHLGPLIANAAGLDLVEASTTEACCGAGGAALRMAYLAVMSGELETVAVVGTELMTHADRETITEALATASHWATEGAKGETFVSLNGKLMAEYMRRYNVPHAKFFPFAQVAHNNAMTAAHAVFPDKPLTLDMYENAPVVTDPIQLFDASPTCDGAACVLLTSNPSLAARAGGKRVRVASSAAATDILAVAMREDPLHLRAVEKSAMDAMSRAGVTHADIDIFELHDAYTSMACLALENAGFVPHGEGVEFAADGHISLDGQLPIATFGGLKARGHPVGATGVYQAAEMFMQLNGTAGMNQVPNTEILLEGE</sequence>
<evidence type="ECO:0000313" key="4">
    <source>
        <dbReference type="Proteomes" id="UP000007799"/>
    </source>
</evidence>
<dbReference type="Pfam" id="PF00108">
    <property type="entry name" value="Thiolase_N"/>
    <property type="match status" value="1"/>
</dbReference>
<dbReference type="FunCoup" id="F2U0E4">
    <property type="interactions" value="1015"/>
</dbReference>